<gene>
    <name evidence="2" type="ORF">SNEC2469_LOCUS5702</name>
</gene>
<evidence type="ECO:0000256" key="1">
    <source>
        <dbReference type="SAM" id="SignalP"/>
    </source>
</evidence>
<evidence type="ECO:0008006" key="4">
    <source>
        <dbReference type="Google" id="ProtNLM"/>
    </source>
</evidence>
<protein>
    <recommendedName>
        <fullName evidence="4">EF-hand domain-containing protein</fullName>
    </recommendedName>
</protein>
<organism evidence="2 3">
    <name type="scientific">Symbiodinium necroappetens</name>
    <dbReference type="NCBI Taxonomy" id="1628268"/>
    <lineage>
        <taxon>Eukaryota</taxon>
        <taxon>Sar</taxon>
        <taxon>Alveolata</taxon>
        <taxon>Dinophyceae</taxon>
        <taxon>Suessiales</taxon>
        <taxon>Symbiodiniaceae</taxon>
        <taxon>Symbiodinium</taxon>
    </lineage>
</organism>
<dbReference type="Proteomes" id="UP000601435">
    <property type="component" value="Unassembled WGS sequence"/>
</dbReference>
<reference evidence="2" key="1">
    <citation type="submission" date="2021-02" db="EMBL/GenBank/DDBJ databases">
        <authorList>
            <person name="Dougan E. K."/>
            <person name="Rhodes N."/>
            <person name="Thang M."/>
            <person name="Chan C."/>
        </authorList>
    </citation>
    <scope>NUCLEOTIDE SEQUENCE</scope>
</reference>
<keyword evidence="1" id="KW-0732">Signal</keyword>
<accession>A0A812MJA6</accession>
<evidence type="ECO:0000313" key="3">
    <source>
        <dbReference type="Proteomes" id="UP000601435"/>
    </source>
</evidence>
<evidence type="ECO:0000313" key="2">
    <source>
        <dbReference type="EMBL" id="CAE7257292.1"/>
    </source>
</evidence>
<keyword evidence="3" id="KW-1185">Reference proteome</keyword>
<dbReference type="EMBL" id="CAJNJA010010417">
    <property type="protein sequence ID" value="CAE7257292.1"/>
    <property type="molecule type" value="Genomic_DNA"/>
</dbReference>
<feature type="chain" id="PRO_5033032364" description="EF-hand domain-containing protein" evidence="1">
    <location>
        <begin position="21"/>
        <end position="259"/>
    </location>
</feature>
<feature type="signal peptide" evidence="1">
    <location>
        <begin position="1"/>
        <end position="20"/>
    </location>
</feature>
<sequence length="259" mass="27298">MNVHIITVALAASIGGAASAQSFNVEWGTPGTAPDASYAAQGLPGVWNTFDAMPNGTRFPLVGLDGQPIAADIANIGFDVVESADIPGTTGGDEALYDDCFTSFNDPIDGCIFMRFLEPGEYEVILYGIAPDDEALLSPLRIDQNTEGEEFVGGAWPGTHSDGITYMSQRATVGADGRLDYHSGTFGGNFRSVLNGMQVVKLSEVCAGDCDLNGTVDFNDLVSMLFEFGSESIFCDADGNEAVDFNDLVAALFLFGPCP</sequence>
<dbReference type="OrthoDB" id="186625at2759"/>
<dbReference type="AlphaFoldDB" id="A0A812MJA6"/>
<proteinExistence type="predicted"/>
<comment type="caution">
    <text evidence="2">The sequence shown here is derived from an EMBL/GenBank/DDBJ whole genome shotgun (WGS) entry which is preliminary data.</text>
</comment>
<name>A0A812MJA6_9DINO</name>